<evidence type="ECO:0000256" key="5">
    <source>
        <dbReference type="SAM" id="Coils"/>
    </source>
</evidence>
<keyword evidence="8" id="KW-1185">Reference proteome</keyword>
<accession>A0A9P6E3Z8</accession>
<dbReference type="PROSITE" id="PS50089">
    <property type="entry name" value="ZF_RING_2"/>
    <property type="match status" value="1"/>
</dbReference>
<evidence type="ECO:0000313" key="7">
    <source>
        <dbReference type="EMBL" id="KAF9522028.1"/>
    </source>
</evidence>
<reference evidence="7" key="1">
    <citation type="submission" date="2020-11" db="EMBL/GenBank/DDBJ databases">
        <authorList>
            <consortium name="DOE Joint Genome Institute"/>
            <person name="Ahrendt S."/>
            <person name="Riley R."/>
            <person name="Andreopoulos W."/>
            <person name="Labutti K."/>
            <person name="Pangilinan J."/>
            <person name="Ruiz-Duenas F.J."/>
            <person name="Barrasa J.M."/>
            <person name="Sanchez-Garcia M."/>
            <person name="Camarero S."/>
            <person name="Miyauchi S."/>
            <person name="Serrano A."/>
            <person name="Linde D."/>
            <person name="Babiker R."/>
            <person name="Drula E."/>
            <person name="Ayuso-Fernandez I."/>
            <person name="Pacheco R."/>
            <person name="Padilla G."/>
            <person name="Ferreira P."/>
            <person name="Barriuso J."/>
            <person name="Kellner H."/>
            <person name="Castanera R."/>
            <person name="Alfaro M."/>
            <person name="Ramirez L."/>
            <person name="Pisabarro A.G."/>
            <person name="Kuo A."/>
            <person name="Tritt A."/>
            <person name="Lipzen A."/>
            <person name="He G."/>
            <person name="Yan M."/>
            <person name="Ng V."/>
            <person name="Cullen D."/>
            <person name="Martin F."/>
            <person name="Rosso M.-N."/>
            <person name="Henrissat B."/>
            <person name="Hibbett D."/>
            <person name="Martinez A.T."/>
            <person name="Grigoriev I.V."/>
        </authorList>
    </citation>
    <scope>NUCLEOTIDE SEQUENCE</scope>
    <source>
        <strain evidence="7">CBS 506.95</strain>
    </source>
</reference>
<organism evidence="7 8">
    <name type="scientific">Crepidotus variabilis</name>
    <dbReference type="NCBI Taxonomy" id="179855"/>
    <lineage>
        <taxon>Eukaryota</taxon>
        <taxon>Fungi</taxon>
        <taxon>Dikarya</taxon>
        <taxon>Basidiomycota</taxon>
        <taxon>Agaricomycotina</taxon>
        <taxon>Agaricomycetes</taxon>
        <taxon>Agaricomycetidae</taxon>
        <taxon>Agaricales</taxon>
        <taxon>Agaricineae</taxon>
        <taxon>Crepidotaceae</taxon>
        <taxon>Crepidotus</taxon>
    </lineage>
</organism>
<feature type="domain" description="RING-type" evidence="6">
    <location>
        <begin position="306"/>
        <end position="348"/>
    </location>
</feature>
<name>A0A9P6E3Z8_9AGAR</name>
<dbReference type="InterPro" id="IPR013083">
    <property type="entry name" value="Znf_RING/FYVE/PHD"/>
</dbReference>
<dbReference type="PROSITE" id="PS00518">
    <property type="entry name" value="ZF_RING_1"/>
    <property type="match status" value="1"/>
</dbReference>
<proteinExistence type="predicted"/>
<dbReference type="GO" id="GO:0008270">
    <property type="term" value="F:zinc ion binding"/>
    <property type="evidence" value="ECO:0007669"/>
    <property type="project" value="UniProtKB-KW"/>
</dbReference>
<sequence>LFSPRSVSHTYGILWLYGLLNILKGAPRLLKPPLQEGTARQAIFERRYTHSRLYTIIPFNRAPESGGGFVLLPETAHAYKSLQDRSGIILRESGLANLNTQHLEHEVRGAINLRQIPGTLIYAFGHPVFGLLPVAHPTSLQYFQFPAWRICLVGMPKTNSCSHQRQRFKQPTPQQLLDIRYKEISSGSEDEKTIKDSLATVRSQLRLSKEELKQHKKRLEIVNQEISALRTLHTDQEAKLEESSREVASIRDEHNTKMAEIAEVFDALSAGHEQEMQSTAQEILRLQSLLAKSSRTNEQLQALVDCDVCTQNIMRPFTLESCGHTFCYGCLRAWFLVNREKFEMEHPMYDPTRRFEKLSVADTFQIAQNLAN</sequence>
<evidence type="ECO:0000259" key="6">
    <source>
        <dbReference type="PROSITE" id="PS50089"/>
    </source>
</evidence>
<keyword evidence="1" id="KW-0479">Metal-binding</keyword>
<dbReference type="InterPro" id="IPR001841">
    <property type="entry name" value="Znf_RING"/>
</dbReference>
<gene>
    <name evidence="7" type="ORF">CPB83DRAFT_899979</name>
</gene>
<dbReference type="OrthoDB" id="6105938at2759"/>
<keyword evidence="5" id="KW-0175">Coiled coil</keyword>
<dbReference type="Pfam" id="PF00097">
    <property type="entry name" value="zf-C3HC4"/>
    <property type="match status" value="1"/>
</dbReference>
<dbReference type="AlphaFoldDB" id="A0A9P6E3Z8"/>
<comment type="caution">
    <text evidence="7">The sequence shown here is derived from an EMBL/GenBank/DDBJ whole genome shotgun (WGS) entry which is preliminary data.</text>
</comment>
<protein>
    <recommendedName>
        <fullName evidence="6">RING-type domain-containing protein</fullName>
    </recommendedName>
</protein>
<evidence type="ECO:0000313" key="8">
    <source>
        <dbReference type="Proteomes" id="UP000807306"/>
    </source>
</evidence>
<dbReference type="InterPro" id="IPR018957">
    <property type="entry name" value="Znf_C3HC4_RING-type"/>
</dbReference>
<evidence type="ECO:0000256" key="2">
    <source>
        <dbReference type="ARBA" id="ARBA00022771"/>
    </source>
</evidence>
<keyword evidence="2 4" id="KW-0863">Zinc-finger</keyword>
<dbReference type="InterPro" id="IPR017907">
    <property type="entry name" value="Znf_RING_CS"/>
</dbReference>
<feature type="non-terminal residue" evidence="7">
    <location>
        <position position="1"/>
    </location>
</feature>
<dbReference type="Proteomes" id="UP000807306">
    <property type="component" value="Unassembled WGS sequence"/>
</dbReference>
<feature type="coiled-coil region" evidence="5">
    <location>
        <begin position="198"/>
        <end position="253"/>
    </location>
</feature>
<dbReference type="Gene3D" id="3.30.40.10">
    <property type="entry name" value="Zinc/RING finger domain, C3HC4 (zinc finger)"/>
    <property type="match status" value="1"/>
</dbReference>
<evidence type="ECO:0000256" key="3">
    <source>
        <dbReference type="ARBA" id="ARBA00022833"/>
    </source>
</evidence>
<evidence type="ECO:0000256" key="4">
    <source>
        <dbReference type="PROSITE-ProRule" id="PRU00175"/>
    </source>
</evidence>
<keyword evidence="3" id="KW-0862">Zinc</keyword>
<evidence type="ECO:0000256" key="1">
    <source>
        <dbReference type="ARBA" id="ARBA00022723"/>
    </source>
</evidence>
<dbReference type="SUPFAM" id="SSF57850">
    <property type="entry name" value="RING/U-box"/>
    <property type="match status" value="1"/>
</dbReference>
<dbReference type="EMBL" id="MU157964">
    <property type="protein sequence ID" value="KAF9522028.1"/>
    <property type="molecule type" value="Genomic_DNA"/>
</dbReference>